<dbReference type="Pfam" id="PF01476">
    <property type="entry name" value="LysM"/>
    <property type="match status" value="3"/>
</dbReference>
<feature type="domain" description="LysM" evidence="5">
    <location>
        <begin position="485"/>
        <end position="531"/>
    </location>
</feature>
<dbReference type="PANTHER" id="PTHR34997">
    <property type="entry name" value="AM15"/>
    <property type="match status" value="1"/>
</dbReference>
<reference evidence="6" key="2">
    <citation type="journal article" date="2023" name="IMA Fungus">
        <title>Comparative genomic study of the Penicillium genus elucidates a diverse pangenome and 15 lateral gene transfer events.</title>
        <authorList>
            <person name="Petersen C."/>
            <person name="Sorensen T."/>
            <person name="Nielsen M.R."/>
            <person name="Sondergaard T.E."/>
            <person name="Sorensen J.L."/>
            <person name="Fitzpatrick D.A."/>
            <person name="Frisvad J.C."/>
            <person name="Nielsen K.L."/>
        </authorList>
    </citation>
    <scope>NUCLEOTIDE SEQUENCE</scope>
    <source>
        <strain evidence="6">IBT 3081</strain>
    </source>
</reference>
<evidence type="ECO:0000259" key="5">
    <source>
        <dbReference type="PROSITE" id="PS51782"/>
    </source>
</evidence>
<proteinExistence type="predicted"/>
<feature type="compositionally biased region" description="Low complexity" evidence="4">
    <location>
        <begin position="328"/>
        <end position="352"/>
    </location>
</feature>
<evidence type="ECO:0000256" key="2">
    <source>
        <dbReference type="ARBA" id="ARBA00022729"/>
    </source>
</evidence>
<comment type="caution">
    <text evidence="6">The sequence shown here is derived from an EMBL/GenBank/DDBJ whole genome shotgun (WGS) entry which is preliminary data.</text>
</comment>
<evidence type="ECO:0000256" key="3">
    <source>
        <dbReference type="ARBA" id="ARBA00023026"/>
    </source>
</evidence>
<keyword evidence="2" id="KW-0732">Signal</keyword>
<dbReference type="Proteomes" id="UP001147752">
    <property type="component" value="Unassembled WGS sequence"/>
</dbReference>
<dbReference type="SMART" id="SM00257">
    <property type="entry name" value="LysM"/>
    <property type="match status" value="4"/>
</dbReference>
<protein>
    <recommendedName>
        <fullName evidence="5">LysM domain-containing protein</fullName>
    </recommendedName>
</protein>
<dbReference type="PANTHER" id="PTHR34997:SF2">
    <property type="entry name" value="LYSM DOMAIN-CONTAINING PROTEIN-RELATED"/>
    <property type="match status" value="1"/>
</dbReference>
<dbReference type="RefSeq" id="XP_056581507.1">
    <property type="nucleotide sequence ID" value="XM_056725257.1"/>
</dbReference>
<evidence type="ECO:0000313" key="6">
    <source>
        <dbReference type="EMBL" id="KAJ5375521.1"/>
    </source>
</evidence>
<dbReference type="PROSITE" id="PS51782">
    <property type="entry name" value="LYSM"/>
    <property type="match status" value="3"/>
</dbReference>
<dbReference type="SUPFAM" id="SSF54106">
    <property type="entry name" value="LysM domain"/>
    <property type="match status" value="3"/>
</dbReference>
<dbReference type="InterPro" id="IPR018392">
    <property type="entry name" value="LysM"/>
</dbReference>
<keyword evidence="1" id="KW-0147">Chitin-binding</keyword>
<dbReference type="GeneID" id="81464440"/>
<dbReference type="CDD" id="cd00118">
    <property type="entry name" value="LysM"/>
    <property type="match status" value="3"/>
</dbReference>
<keyword evidence="7" id="KW-1185">Reference proteome</keyword>
<organism evidence="6 7">
    <name type="scientific">Penicillium concentricum</name>
    <dbReference type="NCBI Taxonomy" id="293559"/>
    <lineage>
        <taxon>Eukaryota</taxon>
        <taxon>Fungi</taxon>
        <taxon>Dikarya</taxon>
        <taxon>Ascomycota</taxon>
        <taxon>Pezizomycotina</taxon>
        <taxon>Eurotiomycetes</taxon>
        <taxon>Eurotiomycetidae</taxon>
        <taxon>Eurotiales</taxon>
        <taxon>Aspergillaceae</taxon>
        <taxon>Penicillium</taxon>
    </lineage>
</organism>
<keyword evidence="3" id="KW-0843">Virulence</keyword>
<dbReference type="EMBL" id="JAPZBT010000002">
    <property type="protein sequence ID" value="KAJ5375521.1"/>
    <property type="molecule type" value="Genomic_DNA"/>
</dbReference>
<accession>A0A9W9VDL5</accession>
<gene>
    <name evidence="6" type="ORF">N7517_007527</name>
</gene>
<dbReference type="GO" id="GO:0008061">
    <property type="term" value="F:chitin binding"/>
    <property type="evidence" value="ECO:0007669"/>
    <property type="project" value="UniProtKB-KW"/>
</dbReference>
<dbReference type="InterPro" id="IPR036779">
    <property type="entry name" value="LysM_dom_sf"/>
</dbReference>
<sequence length="608" mass="65744">MLQFSPCGTNAVSVCRKMRFLVILTCLASYVCALSVVPSLAHIPAGVRASCRTTLAKNITQCSNEFEKELQFIPSASLAQICTTECSGALSSLYTEAMSRCGTDSVDVMANDTVLATFTPIDVVGHLRYIYNSTCLQDKHPSSPIFDKLEDVTEEELCSECYMKSVQLEINQPGEDPAYHQDDFDALKKSCGIPTTSYPVTPAPTGTPPAETPVCASKYTVKAGDTANTIAKALSVATDRLLAYNGLPISSEEPLTAGDTLCLDEVSKCLIHQVMAEDTCSSLMKLAGSSVDELMLQSWNPTIGTKCKNIKTMTGKYICIGPPGQTSTFTPVNPPTTSTPATTPTDTYTWEPAPDSITSTVNMTTIWAFPTEVAIATLTAEDPDPAEATALLERSKFCPFNDENEDEWDEGLEDEEYHLHSWDLDTSCIHDHWDPYCYPNLSDSVLPSPTDIPSSCYPTITTIIPDGWVDPPGPTESGVPDTCNKWHLLKNGDTCAAIAAKYKITLSQFYKYNPSINAQCSNTRAAFAVCVRIWEEPEAPTPTSVGPPGPTGTGTSPTCVKWHLWAKGDTCDSIAAKYGILVSRFRQLNRSVNSACDNAVVGNAYCVG</sequence>
<reference evidence="6" key="1">
    <citation type="submission" date="2022-12" db="EMBL/GenBank/DDBJ databases">
        <authorList>
            <person name="Petersen C."/>
        </authorList>
    </citation>
    <scope>NUCLEOTIDE SEQUENCE</scope>
    <source>
        <strain evidence="6">IBT 3081</strain>
    </source>
</reference>
<evidence type="ECO:0000313" key="7">
    <source>
        <dbReference type="Proteomes" id="UP001147752"/>
    </source>
</evidence>
<feature type="domain" description="LysM" evidence="5">
    <location>
        <begin position="561"/>
        <end position="607"/>
    </location>
</feature>
<feature type="region of interest" description="Disordered" evidence="4">
    <location>
        <begin position="328"/>
        <end position="354"/>
    </location>
</feature>
<dbReference type="InterPro" id="IPR052210">
    <property type="entry name" value="LysM1-like"/>
</dbReference>
<evidence type="ECO:0000256" key="4">
    <source>
        <dbReference type="SAM" id="MobiDB-lite"/>
    </source>
</evidence>
<feature type="domain" description="LysM" evidence="5">
    <location>
        <begin position="217"/>
        <end position="263"/>
    </location>
</feature>
<dbReference type="AlphaFoldDB" id="A0A9W9VDL5"/>
<evidence type="ECO:0000256" key="1">
    <source>
        <dbReference type="ARBA" id="ARBA00022669"/>
    </source>
</evidence>
<dbReference type="Gene3D" id="3.10.350.10">
    <property type="entry name" value="LysM domain"/>
    <property type="match status" value="4"/>
</dbReference>
<name>A0A9W9VDL5_9EURO</name>
<dbReference type="OrthoDB" id="5985073at2759"/>